<evidence type="ECO:0000256" key="1">
    <source>
        <dbReference type="ARBA" id="ARBA00023002"/>
    </source>
</evidence>
<dbReference type="AlphaFoldDB" id="A0A217ED18"/>
<name>A0A217ED18_9GAMM</name>
<dbReference type="Gene3D" id="1.10.1040.20">
    <property type="entry name" value="ProC-like, C-terminal domain"/>
    <property type="match status" value="1"/>
</dbReference>
<evidence type="ECO:0000313" key="5">
    <source>
        <dbReference type="Proteomes" id="UP000243463"/>
    </source>
</evidence>
<evidence type="ECO:0000259" key="3">
    <source>
        <dbReference type="Pfam" id="PF10728"/>
    </source>
</evidence>
<dbReference type="Gene3D" id="3.40.50.720">
    <property type="entry name" value="NAD(P)-binding Rossmann-like Domain"/>
    <property type="match status" value="1"/>
</dbReference>
<sequence>MKISFIGAGRVATHLAHALYAQGFEIVQVYSRNLFHAQVLARTVHATSIDTLADIVATDLMVIAVSDQAIESVITQLATLVDDHTLIVHTSGSTAMQILTKHHLRAGVFYPLQTFSLEREVNWSNTPFLLEAQYDADLLRLNEMARTLSQQIYHYNSEQRLSLHLAAVFANNFSNYCFDIAKQTVERNAVDFNLLTALMKETAEKACQFDPKVVQTGPAMRQDQNTLDAHQSLLQQQQAEDHLAVYRLLSEHIKKRHQVK</sequence>
<accession>A0A217ED18</accession>
<dbReference type="Pfam" id="PF03807">
    <property type="entry name" value="F420_oxidored"/>
    <property type="match status" value="1"/>
</dbReference>
<organism evidence="4 5">
    <name type="scientific">Acinetobacter apis</name>
    <dbReference type="NCBI Taxonomy" id="1229165"/>
    <lineage>
        <taxon>Bacteria</taxon>
        <taxon>Pseudomonadati</taxon>
        <taxon>Pseudomonadota</taxon>
        <taxon>Gammaproteobacteria</taxon>
        <taxon>Moraxellales</taxon>
        <taxon>Moraxellaceae</taxon>
        <taxon>Acinetobacter</taxon>
    </lineage>
</organism>
<keyword evidence="5" id="KW-1185">Reference proteome</keyword>
<dbReference type="InterPro" id="IPR018931">
    <property type="entry name" value="DUF2520"/>
</dbReference>
<dbReference type="SUPFAM" id="SSF51735">
    <property type="entry name" value="NAD(P)-binding Rossmann-fold domains"/>
    <property type="match status" value="1"/>
</dbReference>
<dbReference type="Pfam" id="PF10728">
    <property type="entry name" value="DUF2520"/>
    <property type="match status" value="1"/>
</dbReference>
<dbReference type="SUPFAM" id="SSF48179">
    <property type="entry name" value="6-phosphogluconate dehydrogenase C-terminal domain-like"/>
    <property type="match status" value="1"/>
</dbReference>
<feature type="domain" description="DUF2520" evidence="3">
    <location>
        <begin position="126"/>
        <end position="252"/>
    </location>
</feature>
<dbReference type="InterPro" id="IPR036291">
    <property type="entry name" value="NAD(P)-bd_dom_sf"/>
</dbReference>
<dbReference type="InterPro" id="IPR008927">
    <property type="entry name" value="6-PGluconate_DH-like_C_sf"/>
</dbReference>
<reference evidence="5" key="1">
    <citation type="submission" date="2017-06" db="EMBL/GenBank/DDBJ databases">
        <authorList>
            <person name="Varghese N."/>
            <person name="Submissions S."/>
        </authorList>
    </citation>
    <scope>NUCLEOTIDE SEQUENCE [LARGE SCALE GENOMIC DNA]</scope>
    <source>
        <strain evidence="5">ANC 5114</strain>
    </source>
</reference>
<dbReference type="PANTHER" id="PTHR40459">
    <property type="entry name" value="CONSERVED HYPOTHETICAL ALANINE AND LEUCINE RICH PROTEIN"/>
    <property type="match status" value="1"/>
</dbReference>
<dbReference type="GO" id="GO:0016491">
    <property type="term" value="F:oxidoreductase activity"/>
    <property type="evidence" value="ECO:0007669"/>
    <property type="project" value="UniProtKB-KW"/>
</dbReference>
<proteinExistence type="predicted"/>
<dbReference type="EMBL" id="FZLN01000001">
    <property type="protein sequence ID" value="SNQ28351.1"/>
    <property type="molecule type" value="Genomic_DNA"/>
</dbReference>
<dbReference type="OrthoDB" id="9810755at2"/>
<dbReference type="InterPro" id="IPR028939">
    <property type="entry name" value="P5C_Rdtase_cat_N"/>
</dbReference>
<feature type="domain" description="Pyrroline-5-carboxylate reductase catalytic N-terminal" evidence="2">
    <location>
        <begin position="2"/>
        <end position="87"/>
    </location>
</feature>
<dbReference type="PANTHER" id="PTHR40459:SF1">
    <property type="entry name" value="CONSERVED HYPOTHETICAL ALANINE AND LEUCINE RICH PROTEIN"/>
    <property type="match status" value="1"/>
</dbReference>
<gene>
    <name evidence="4" type="ORF">SAMN05444584_0270</name>
</gene>
<protein>
    <submittedName>
        <fullName evidence="4">Predicted oxidoreductase, contains short-chain dehydrogenase (SDR) and DUF2520 domains</fullName>
    </submittedName>
</protein>
<evidence type="ECO:0000259" key="2">
    <source>
        <dbReference type="Pfam" id="PF03807"/>
    </source>
</evidence>
<dbReference type="Proteomes" id="UP000243463">
    <property type="component" value="Unassembled WGS sequence"/>
</dbReference>
<dbReference type="RefSeq" id="WP_088822353.1">
    <property type="nucleotide sequence ID" value="NZ_FZLN01000001.1"/>
</dbReference>
<evidence type="ECO:0000313" key="4">
    <source>
        <dbReference type="EMBL" id="SNQ28351.1"/>
    </source>
</evidence>
<dbReference type="InterPro" id="IPR037108">
    <property type="entry name" value="TM1727-like_C_sf"/>
</dbReference>
<keyword evidence="1" id="KW-0560">Oxidoreductase</keyword>